<name>A0A5B7E7N4_PORTR</name>
<reference evidence="1 2" key="1">
    <citation type="submission" date="2019-05" db="EMBL/GenBank/DDBJ databases">
        <title>Another draft genome of Portunus trituberculatus and its Hox gene families provides insights of decapod evolution.</title>
        <authorList>
            <person name="Jeong J.-H."/>
            <person name="Song I."/>
            <person name="Kim S."/>
            <person name="Choi T."/>
            <person name="Kim D."/>
            <person name="Ryu S."/>
            <person name="Kim W."/>
        </authorList>
    </citation>
    <scope>NUCLEOTIDE SEQUENCE [LARGE SCALE GENOMIC DNA]</scope>
    <source>
        <tissue evidence="1">Muscle</tissue>
    </source>
</reference>
<gene>
    <name evidence="1" type="ORF">E2C01_022649</name>
</gene>
<comment type="caution">
    <text evidence="1">The sequence shown here is derived from an EMBL/GenBank/DDBJ whole genome shotgun (WGS) entry which is preliminary data.</text>
</comment>
<organism evidence="1 2">
    <name type="scientific">Portunus trituberculatus</name>
    <name type="common">Swimming crab</name>
    <name type="synonym">Neptunus trituberculatus</name>
    <dbReference type="NCBI Taxonomy" id="210409"/>
    <lineage>
        <taxon>Eukaryota</taxon>
        <taxon>Metazoa</taxon>
        <taxon>Ecdysozoa</taxon>
        <taxon>Arthropoda</taxon>
        <taxon>Crustacea</taxon>
        <taxon>Multicrustacea</taxon>
        <taxon>Malacostraca</taxon>
        <taxon>Eumalacostraca</taxon>
        <taxon>Eucarida</taxon>
        <taxon>Decapoda</taxon>
        <taxon>Pleocyemata</taxon>
        <taxon>Brachyura</taxon>
        <taxon>Eubrachyura</taxon>
        <taxon>Portunoidea</taxon>
        <taxon>Portunidae</taxon>
        <taxon>Portuninae</taxon>
        <taxon>Portunus</taxon>
    </lineage>
</organism>
<dbReference type="Proteomes" id="UP000324222">
    <property type="component" value="Unassembled WGS sequence"/>
</dbReference>
<proteinExistence type="predicted"/>
<keyword evidence="2" id="KW-1185">Reference proteome</keyword>
<evidence type="ECO:0000313" key="2">
    <source>
        <dbReference type="Proteomes" id="UP000324222"/>
    </source>
</evidence>
<sequence length="68" mass="7557">MSPNPASLSPAAHKQNKVAKSTTLLVRTECEMTRFRGTLIPKLLQRSRLRYPPALPPARTLQVVITTC</sequence>
<dbReference type="EMBL" id="VSRR010002068">
    <property type="protein sequence ID" value="MPC29419.1"/>
    <property type="molecule type" value="Genomic_DNA"/>
</dbReference>
<protein>
    <submittedName>
        <fullName evidence="1">Uncharacterized protein</fullName>
    </submittedName>
</protein>
<accession>A0A5B7E7N4</accession>
<evidence type="ECO:0000313" key="1">
    <source>
        <dbReference type="EMBL" id="MPC29419.1"/>
    </source>
</evidence>
<dbReference type="AlphaFoldDB" id="A0A5B7E7N4"/>